<evidence type="ECO:0000256" key="1">
    <source>
        <dbReference type="ARBA" id="ARBA00004236"/>
    </source>
</evidence>
<evidence type="ECO:0000256" key="2">
    <source>
        <dbReference type="ARBA" id="ARBA00022475"/>
    </source>
</evidence>
<gene>
    <name evidence="11" type="ORF">ENR15_05725</name>
</gene>
<name>A0A7C3VKT7_9CYAN</name>
<dbReference type="SUPFAM" id="SSF53448">
    <property type="entry name" value="Nucleotide-diphospho-sugar transferases"/>
    <property type="match status" value="1"/>
</dbReference>
<accession>A0A7C3VKT7</accession>
<dbReference type="InterPro" id="IPR026461">
    <property type="entry name" value="Trfase_2_rSAM/seldom_assoc"/>
</dbReference>
<comment type="caution">
    <text evidence="11">The sequence shown here is derived from an EMBL/GenBank/DDBJ whole genome shotgun (WGS) entry which is preliminary data.</text>
</comment>
<keyword evidence="3" id="KW-0328">Glycosyltransferase</keyword>
<dbReference type="GO" id="GO:0016757">
    <property type="term" value="F:glycosyltransferase activity"/>
    <property type="evidence" value="ECO:0007669"/>
    <property type="project" value="UniProtKB-KW"/>
</dbReference>
<proteinExistence type="inferred from homology"/>
<evidence type="ECO:0000256" key="9">
    <source>
        <dbReference type="ARBA" id="ARBA00040345"/>
    </source>
</evidence>
<dbReference type="CDD" id="cd02522">
    <property type="entry name" value="GT_2_like_a"/>
    <property type="match status" value="1"/>
</dbReference>
<dbReference type="Gene3D" id="3.90.550.10">
    <property type="entry name" value="Spore Coat Polysaccharide Biosynthesis Protein SpsA, Chain A"/>
    <property type="match status" value="1"/>
</dbReference>
<evidence type="ECO:0000256" key="6">
    <source>
        <dbReference type="ARBA" id="ARBA00037281"/>
    </source>
</evidence>
<dbReference type="PANTHER" id="PTHR43646:SF2">
    <property type="entry name" value="GLYCOSYLTRANSFERASE 2-LIKE DOMAIN-CONTAINING PROTEIN"/>
    <property type="match status" value="1"/>
</dbReference>
<keyword evidence="4 11" id="KW-0808">Transferase</keyword>
<dbReference type="InterPro" id="IPR029044">
    <property type="entry name" value="Nucleotide-diphossugar_trans"/>
</dbReference>
<dbReference type="InterPro" id="IPR001173">
    <property type="entry name" value="Glyco_trans_2-like"/>
</dbReference>
<keyword evidence="5" id="KW-0472">Membrane</keyword>
<keyword evidence="2" id="KW-1003">Cell membrane</keyword>
<feature type="domain" description="Glycosyltransferase 2-like" evidence="10">
    <location>
        <begin position="9"/>
        <end position="116"/>
    </location>
</feature>
<comment type="similarity">
    <text evidence="8">Belongs to the glycosyltransferase 2 family. CrtQ subfamily.</text>
</comment>
<evidence type="ECO:0000256" key="5">
    <source>
        <dbReference type="ARBA" id="ARBA00023136"/>
    </source>
</evidence>
<dbReference type="Pfam" id="PF00535">
    <property type="entry name" value="Glycos_transf_2"/>
    <property type="match status" value="1"/>
</dbReference>
<evidence type="ECO:0000313" key="11">
    <source>
        <dbReference type="EMBL" id="HGG00158.1"/>
    </source>
</evidence>
<comment type="subcellular location">
    <subcellularLocation>
        <location evidence="1">Cell membrane</location>
    </subcellularLocation>
</comment>
<protein>
    <recommendedName>
        <fullName evidence="9">4,4'-diaponeurosporenoate glycosyltransferase</fullName>
    </recommendedName>
</protein>
<evidence type="ECO:0000256" key="8">
    <source>
        <dbReference type="ARBA" id="ARBA00038120"/>
    </source>
</evidence>
<reference evidence="11" key="1">
    <citation type="journal article" date="2020" name="mSystems">
        <title>Genome- and Community-Level Interaction Insights into Carbon Utilization and Element Cycling Functions of Hydrothermarchaeota in Hydrothermal Sediment.</title>
        <authorList>
            <person name="Zhou Z."/>
            <person name="Liu Y."/>
            <person name="Xu W."/>
            <person name="Pan J."/>
            <person name="Luo Z.H."/>
            <person name="Li M."/>
        </authorList>
    </citation>
    <scope>NUCLEOTIDE SEQUENCE [LARGE SCALE GENOMIC DNA]</scope>
    <source>
        <strain evidence="11">SpSt-374</strain>
    </source>
</reference>
<dbReference type="NCBIfam" id="TIGR04283">
    <property type="entry name" value="glyco_like_mftF"/>
    <property type="match status" value="1"/>
</dbReference>
<sequence length="244" mass="26314">MGESTNLISIVVPTLNEAAIIKETISQVKKSGRDTLVEIIVVDGGSRDATMEIASSGGAKVIGSAGGRACQMNAGAKVAAGDVLLFLHADTRLPDRFDVLVRQTLATAGVVAGAFELKIDAPGWGLRLVEKGVNWRSRLLAMPYGDQAIFLPASVFWQLGGFRELPIMEDFELVLRLRRLGLMGIAPAPVVTSARRWQALGVVKTTAINQYMILGYYLGVSKARLAQWYRGKKPEPPDNPSLPL</sequence>
<evidence type="ECO:0000256" key="4">
    <source>
        <dbReference type="ARBA" id="ARBA00022679"/>
    </source>
</evidence>
<comment type="function">
    <text evidence="6">Catalyzes the glycosylation of 4,4'-diaponeurosporenoate, i.e. the esterification of glucose at the C1'' position with the carboxyl group of 4,4'-diaponeurosporenic acid, to form glycosyl-4,4'-diaponeurosporenoate. This is a step in the biosynthesis of staphyloxanthin, an orange pigment present in most staphylococci strains.</text>
</comment>
<dbReference type="GO" id="GO:0005886">
    <property type="term" value="C:plasma membrane"/>
    <property type="evidence" value="ECO:0007669"/>
    <property type="project" value="UniProtKB-SubCell"/>
</dbReference>
<dbReference type="EMBL" id="DSPX01000054">
    <property type="protein sequence ID" value="HGG00158.1"/>
    <property type="molecule type" value="Genomic_DNA"/>
</dbReference>
<organism evidence="11">
    <name type="scientific">Planktothricoides sp. SpSt-374</name>
    <dbReference type="NCBI Taxonomy" id="2282167"/>
    <lineage>
        <taxon>Bacteria</taxon>
        <taxon>Bacillati</taxon>
        <taxon>Cyanobacteriota</taxon>
        <taxon>Cyanophyceae</taxon>
        <taxon>Oscillatoriophycideae</taxon>
        <taxon>Oscillatoriales</taxon>
        <taxon>Oscillatoriaceae</taxon>
        <taxon>Planktothricoides</taxon>
    </lineage>
</organism>
<comment type="pathway">
    <text evidence="7">Carotenoid biosynthesis; staphyloxanthin biosynthesis; staphyloxanthin from farnesyl diphosphate: step 4/5.</text>
</comment>
<evidence type="ECO:0000259" key="10">
    <source>
        <dbReference type="Pfam" id="PF00535"/>
    </source>
</evidence>
<dbReference type="AlphaFoldDB" id="A0A7C3VKT7"/>
<evidence type="ECO:0000256" key="7">
    <source>
        <dbReference type="ARBA" id="ARBA00037904"/>
    </source>
</evidence>
<dbReference type="PANTHER" id="PTHR43646">
    <property type="entry name" value="GLYCOSYLTRANSFERASE"/>
    <property type="match status" value="1"/>
</dbReference>
<evidence type="ECO:0000256" key="3">
    <source>
        <dbReference type="ARBA" id="ARBA00022676"/>
    </source>
</evidence>